<organism evidence="1 2">
    <name type="scientific">Pangasianodon gigas</name>
    <name type="common">Mekong giant catfish</name>
    <name type="synonym">Pangasius gigas</name>
    <dbReference type="NCBI Taxonomy" id="30993"/>
    <lineage>
        <taxon>Eukaryota</taxon>
        <taxon>Metazoa</taxon>
        <taxon>Chordata</taxon>
        <taxon>Craniata</taxon>
        <taxon>Vertebrata</taxon>
        <taxon>Euteleostomi</taxon>
        <taxon>Actinopterygii</taxon>
        <taxon>Neopterygii</taxon>
        <taxon>Teleostei</taxon>
        <taxon>Ostariophysi</taxon>
        <taxon>Siluriformes</taxon>
        <taxon>Pangasiidae</taxon>
        <taxon>Pangasianodon</taxon>
    </lineage>
</organism>
<sequence>PPCALELRGAALLQLCTALISPHTALIPSHTALILTLLSFPLTLLSSSHCSHPHSPNCMMSAAPAVCLCILACVLASGHAGIIGPYPPPLKTSSLSMTKNMCSDCTRIIELFSDMLSQPETQDLIQETLNELCHRLPSGPVINECLDFVKKYLPIVIQGFTAFTAHKEGEICMVLGLCAVQPEQKAPELLNVGLQEAGLIQVQPSTGTGHELQVSPQCTFCLFLIKKLEDMLPKERTEETVVKLLEKICDHLPDHYKEQCDNFLEKYGKQVIDFLLSSATPHTICTLLHLCLGQDTPAMVPSLPSDCKTCKILMILTQVHLGQNTSETQMTSLLWKTCHFHPNALPGCELFIQSHVTALVNILSKREEAVNACQTFFCV</sequence>
<keyword evidence="2" id="KW-1185">Reference proteome</keyword>
<protein>
    <submittedName>
        <fullName evidence="1">Uncharacterized protein</fullName>
    </submittedName>
</protein>
<comment type="caution">
    <text evidence="1">The sequence shown here is derived from an EMBL/GenBank/DDBJ whole genome shotgun (WGS) entry which is preliminary data.</text>
</comment>
<dbReference type="Proteomes" id="UP000829447">
    <property type="component" value="Linkage Group LG24"/>
</dbReference>
<name>A0ACC5XMV4_PANGG</name>
<evidence type="ECO:0000313" key="1">
    <source>
        <dbReference type="EMBL" id="MCI4392525.1"/>
    </source>
</evidence>
<gene>
    <name evidence="1" type="ORF">PGIGA_G00146810</name>
</gene>
<dbReference type="EMBL" id="CM040477">
    <property type="protein sequence ID" value="MCI4392525.1"/>
    <property type="molecule type" value="Genomic_DNA"/>
</dbReference>
<accession>A0ACC5XMV4</accession>
<proteinExistence type="predicted"/>
<feature type="non-terminal residue" evidence="1">
    <location>
        <position position="1"/>
    </location>
</feature>
<reference evidence="1 2" key="1">
    <citation type="journal article" date="2022" name="bioRxiv">
        <title>An ancient truncated duplication of the anti-Mullerian hormone receptor type 2 gene is a potential conserved master sex determinant in the Pangasiidae catfish family.</title>
        <authorList>
            <person name="Wen M."/>
            <person name="Pan Q."/>
            <person name="Jouanno E."/>
            <person name="Montfort J."/>
            <person name="Zahm M."/>
            <person name="Cabau C."/>
            <person name="Klopp C."/>
            <person name="Iampietro C."/>
            <person name="Roques C."/>
            <person name="Bouchez O."/>
            <person name="Castinel A."/>
            <person name="Donnadieu C."/>
            <person name="Parrinello H."/>
            <person name="Poncet C."/>
            <person name="Belmonte E."/>
            <person name="Gautier V."/>
            <person name="Avarre J.-C."/>
            <person name="Dugue R."/>
            <person name="Gustiano R."/>
            <person name="Ha T.T.T."/>
            <person name="Campet M."/>
            <person name="Sriphairoj K."/>
            <person name="Ribolli J."/>
            <person name="de Almeida F.L."/>
            <person name="Desvignes T."/>
            <person name="Postlethwait J.H."/>
            <person name="Bucao C.F."/>
            <person name="Robinson-Rechavi M."/>
            <person name="Bobe J."/>
            <person name="Herpin A."/>
            <person name="Guiguen Y."/>
        </authorList>
    </citation>
    <scope>NUCLEOTIDE SEQUENCE [LARGE SCALE GENOMIC DNA]</scope>
    <source>
        <strain evidence="1">YG-Dec2019</strain>
    </source>
</reference>
<evidence type="ECO:0000313" key="2">
    <source>
        <dbReference type="Proteomes" id="UP000829447"/>
    </source>
</evidence>